<sequence length="371" mass="40727">MSERGLSIEVLFPRERPATVGFFSPEQEGLPMLTRWLDIDDDDDPVAIVVTVVFAIHIAGLSIYRWVIRTVAGREFLYDAELWVDFGNQVLEGGVLYAQVPDNKPPIWAFINIVAAATPVPHLILLTVTGIGGGLMIWLVFRLLSRGFDQRSAAVGAAFTAYGIFVHTYGFTNNKTFALAFLLLGLVASSGRRAGLSYGIAGMIAQQIAFAGPVALWWEYRRGGLERLRTMTGAVIAVAVVSYALVLVIWGVDALAAGMRQSLLLVPNFIQGASQFQTSGSLFADPGRYVDLFHQRSARYLPHLFLAVFGAARVVDSSNDDLEVTYLGLALTAWMGLALFVRVWRHYWLLVLPGLAILAASGLHWILSREQ</sequence>
<organism evidence="2 3">
    <name type="scientific">Haloarcula amylolytica JCM 13557</name>
    <dbReference type="NCBI Taxonomy" id="1227452"/>
    <lineage>
        <taxon>Archaea</taxon>
        <taxon>Methanobacteriati</taxon>
        <taxon>Methanobacteriota</taxon>
        <taxon>Stenosarchaea group</taxon>
        <taxon>Halobacteria</taxon>
        <taxon>Halobacteriales</taxon>
        <taxon>Haloarculaceae</taxon>
        <taxon>Haloarcula</taxon>
    </lineage>
</organism>
<dbReference type="AlphaFoldDB" id="M0K7J7"/>
<keyword evidence="3" id="KW-1185">Reference proteome</keyword>
<feature type="transmembrane region" description="Helical" evidence="1">
    <location>
        <begin position="230"/>
        <end position="252"/>
    </location>
</feature>
<feature type="transmembrane region" description="Helical" evidence="1">
    <location>
        <begin position="347"/>
        <end position="367"/>
    </location>
</feature>
<evidence type="ECO:0000313" key="3">
    <source>
        <dbReference type="Proteomes" id="UP000011623"/>
    </source>
</evidence>
<evidence type="ECO:0000313" key="2">
    <source>
        <dbReference type="EMBL" id="EMA16119.1"/>
    </source>
</evidence>
<evidence type="ECO:0008006" key="4">
    <source>
        <dbReference type="Google" id="ProtNLM"/>
    </source>
</evidence>
<name>M0K7J7_9EURY</name>
<accession>M0K7J7</accession>
<gene>
    <name evidence="2" type="ORF">C442_18414</name>
</gene>
<feature type="transmembrane region" description="Helical" evidence="1">
    <location>
        <begin position="153"/>
        <end position="170"/>
    </location>
</feature>
<dbReference type="PATRIC" id="fig|1227452.3.peg.3664"/>
<dbReference type="Proteomes" id="UP000011623">
    <property type="component" value="Unassembled WGS sequence"/>
</dbReference>
<keyword evidence="1" id="KW-0812">Transmembrane</keyword>
<reference evidence="2 3" key="1">
    <citation type="journal article" date="2014" name="PLoS Genet.">
        <title>Phylogenetically driven sequencing of extremely halophilic archaea reveals strategies for static and dynamic osmo-response.</title>
        <authorList>
            <person name="Becker E.A."/>
            <person name="Seitzer P.M."/>
            <person name="Tritt A."/>
            <person name="Larsen D."/>
            <person name="Krusor M."/>
            <person name="Yao A.I."/>
            <person name="Wu D."/>
            <person name="Madern D."/>
            <person name="Eisen J.A."/>
            <person name="Darling A.E."/>
            <person name="Facciotti M.T."/>
        </authorList>
    </citation>
    <scope>NUCLEOTIDE SEQUENCE [LARGE SCALE GENOMIC DNA]</scope>
    <source>
        <strain evidence="2 3">JCM 13557</strain>
    </source>
</reference>
<feature type="transmembrane region" description="Helical" evidence="1">
    <location>
        <begin position="46"/>
        <end position="67"/>
    </location>
</feature>
<dbReference type="RefSeq" id="WP_008312983.1">
    <property type="nucleotide sequence ID" value="NZ_AOLW01000049.1"/>
</dbReference>
<feature type="transmembrane region" description="Helical" evidence="1">
    <location>
        <begin position="200"/>
        <end position="218"/>
    </location>
</feature>
<feature type="transmembrane region" description="Helical" evidence="1">
    <location>
        <begin position="123"/>
        <end position="141"/>
    </location>
</feature>
<keyword evidence="1" id="KW-0472">Membrane</keyword>
<feature type="transmembrane region" description="Helical" evidence="1">
    <location>
        <begin position="324"/>
        <end position="341"/>
    </location>
</feature>
<keyword evidence="1" id="KW-1133">Transmembrane helix</keyword>
<dbReference type="EMBL" id="AOLW01000049">
    <property type="protein sequence ID" value="EMA16119.1"/>
    <property type="molecule type" value="Genomic_DNA"/>
</dbReference>
<evidence type="ECO:0000256" key="1">
    <source>
        <dbReference type="SAM" id="Phobius"/>
    </source>
</evidence>
<proteinExistence type="predicted"/>
<protein>
    <recommendedName>
        <fullName evidence="4">Glycosyltransferase RgtA/B/C/D-like domain-containing protein</fullName>
    </recommendedName>
</protein>
<comment type="caution">
    <text evidence="2">The sequence shown here is derived from an EMBL/GenBank/DDBJ whole genome shotgun (WGS) entry which is preliminary data.</text>
</comment>